<keyword evidence="1" id="KW-0472">Membrane</keyword>
<feature type="transmembrane region" description="Helical" evidence="1">
    <location>
        <begin position="232"/>
        <end position="251"/>
    </location>
</feature>
<evidence type="ECO:0000313" key="2">
    <source>
        <dbReference type="EnsemblMetazoa" id="AFAF006198-PA"/>
    </source>
</evidence>
<dbReference type="EMBL" id="AXCN02000449">
    <property type="status" value="NOT_ANNOTATED_CDS"/>
    <property type="molecule type" value="Genomic_DNA"/>
</dbReference>
<evidence type="ECO:0000313" key="3">
    <source>
        <dbReference type="Proteomes" id="UP000075886"/>
    </source>
</evidence>
<organism evidence="2 3">
    <name type="scientific">Anopheles farauti</name>
    <dbReference type="NCBI Taxonomy" id="69004"/>
    <lineage>
        <taxon>Eukaryota</taxon>
        <taxon>Metazoa</taxon>
        <taxon>Ecdysozoa</taxon>
        <taxon>Arthropoda</taxon>
        <taxon>Hexapoda</taxon>
        <taxon>Insecta</taxon>
        <taxon>Pterygota</taxon>
        <taxon>Neoptera</taxon>
        <taxon>Endopterygota</taxon>
        <taxon>Diptera</taxon>
        <taxon>Nematocera</taxon>
        <taxon>Culicoidea</taxon>
        <taxon>Culicidae</taxon>
        <taxon>Anophelinae</taxon>
        <taxon>Anopheles</taxon>
    </lineage>
</organism>
<evidence type="ECO:0000256" key="1">
    <source>
        <dbReference type="SAM" id="Phobius"/>
    </source>
</evidence>
<keyword evidence="1" id="KW-0812">Transmembrane</keyword>
<accession>A0A182QAB2</accession>
<protein>
    <submittedName>
        <fullName evidence="2">Uncharacterized protein</fullName>
    </submittedName>
</protein>
<proteinExistence type="predicted"/>
<keyword evidence="1" id="KW-1133">Transmembrane helix</keyword>
<dbReference type="VEuPathDB" id="VectorBase:AFAF006198"/>
<keyword evidence="3" id="KW-1185">Reference proteome</keyword>
<feature type="transmembrane region" description="Helical" evidence="1">
    <location>
        <begin position="166"/>
        <end position="185"/>
    </location>
</feature>
<reference evidence="2" key="2">
    <citation type="submission" date="2020-05" db="UniProtKB">
        <authorList>
            <consortium name="EnsemblMetazoa"/>
        </authorList>
    </citation>
    <scope>IDENTIFICATION</scope>
    <source>
        <strain evidence="2">FAR1</strain>
    </source>
</reference>
<name>A0A182QAB2_9DIPT</name>
<feature type="transmembrane region" description="Helical" evidence="1">
    <location>
        <begin position="89"/>
        <end position="114"/>
    </location>
</feature>
<dbReference type="AlphaFoldDB" id="A0A182QAB2"/>
<sequence>MRRTSPVPVPVRSTPSSETAVVCKMIYNFRFYDNSNTPPSEQLIESRSISPGKKEEPAGLSGFVRLLVVRGFLATLTARTVGRFTAVGLLFGATVRLVLVLVLVVVVLVLLVVLQLGTVRALGGGLVRQLRQLLLVQRLTIDQHFRVEAGVLVRAVLHRAQLPIRLVQAVLAVQFVLVAVLLPALRHLALRVLHAVLEHVVRLRDVVDLVTVPVLVLDVNLVRRTADRAAKLGVRVADAVVLLLAAILAGSD</sequence>
<dbReference type="EnsemblMetazoa" id="AFAF006198-RA">
    <property type="protein sequence ID" value="AFAF006198-PA"/>
    <property type="gene ID" value="AFAF006198"/>
</dbReference>
<reference evidence="3" key="1">
    <citation type="submission" date="2014-01" db="EMBL/GenBank/DDBJ databases">
        <title>The Genome Sequence of Anopheles farauti FAR1 (V2).</title>
        <authorList>
            <consortium name="The Broad Institute Genomics Platform"/>
            <person name="Neafsey D.E."/>
            <person name="Besansky N."/>
            <person name="Howell P."/>
            <person name="Walton C."/>
            <person name="Young S.K."/>
            <person name="Zeng Q."/>
            <person name="Gargeya S."/>
            <person name="Fitzgerald M."/>
            <person name="Haas B."/>
            <person name="Abouelleil A."/>
            <person name="Allen A.W."/>
            <person name="Alvarado L."/>
            <person name="Arachchi H.M."/>
            <person name="Berlin A.M."/>
            <person name="Chapman S.B."/>
            <person name="Gainer-Dewar J."/>
            <person name="Goldberg J."/>
            <person name="Griggs A."/>
            <person name="Gujja S."/>
            <person name="Hansen M."/>
            <person name="Howarth C."/>
            <person name="Imamovic A."/>
            <person name="Ireland A."/>
            <person name="Larimer J."/>
            <person name="McCowan C."/>
            <person name="Murphy C."/>
            <person name="Pearson M."/>
            <person name="Poon T.W."/>
            <person name="Priest M."/>
            <person name="Roberts A."/>
            <person name="Saif S."/>
            <person name="Shea T."/>
            <person name="Sisk P."/>
            <person name="Sykes S."/>
            <person name="Wortman J."/>
            <person name="Nusbaum C."/>
            <person name="Birren B."/>
        </authorList>
    </citation>
    <scope>NUCLEOTIDE SEQUENCE [LARGE SCALE GENOMIC DNA]</scope>
    <source>
        <strain evidence="3">FAR1</strain>
    </source>
</reference>
<dbReference type="Proteomes" id="UP000075886">
    <property type="component" value="Unassembled WGS sequence"/>
</dbReference>